<dbReference type="SUPFAM" id="SSF48208">
    <property type="entry name" value="Six-hairpin glycosidases"/>
    <property type="match status" value="1"/>
</dbReference>
<evidence type="ECO:0000256" key="5">
    <source>
        <dbReference type="ARBA" id="ARBA00022824"/>
    </source>
</evidence>
<dbReference type="eggNOG" id="KOG2161">
    <property type="taxonomic scope" value="Eukaryota"/>
</dbReference>
<dbReference type="Pfam" id="PF03200">
    <property type="entry name" value="Glyco_hydro_63"/>
    <property type="match status" value="1"/>
</dbReference>
<evidence type="ECO:0000256" key="8">
    <source>
        <dbReference type="ARBA" id="ARBA00023136"/>
    </source>
</evidence>
<dbReference type="InterPro" id="IPR012341">
    <property type="entry name" value="6hp_glycosidase-like_sf"/>
</dbReference>
<dbReference type="GO" id="GO:0005789">
    <property type="term" value="C:endoplasmic reticulum membrane"/>
    <property type="evidence" value="ECO:0007669"/>
    <property type="project" value="UniProtKB-SubCell"/>
</dbReference>
<accession>I7MAW7</accession>
<dbReference type="InParanoid" id="I7MAW7"/>
<protein>
    <recommendedName>
        <fullName evidence="11">mannosyl-oligosaccharide glucosidase</fullName>
        <ecNumber evidence="11">3.2.1.106</ecNumber>
    </recommendedName>
</protein>
<evidence type="ECO:0000256" key="11">
    <source>
        <dbReference type="ARBA" id="ARBA00038888"/>
    </source>
</evidence>
<dbReference type="KEGG" id="tet:TTHERM_00329690"/>
<keyword evidence="4" id="KW-0378">Hydrolase</keyword>
<keyword evidence="3" id="KW-0812">Transmembrane</keyword>
<dbReference type="EMBL" id="GG662299">
    <property type="protein sequence ID" value="EAS06289.1"/>
    <property type="molecule type" value="Genomic_DNA"/>
</dbReference>
<evidence type="ECO:0000256" key="7">
    <source>
        <dbReference type="ARBA" id="ARBA00022989"/>
    </source>
</evidence>
<evidence type="ECO:0000256" key="9">
    <source>
        <dbReference type="ARBA" id="ARBA00023180"/>
    </source>
</evidence>
<comment type="similarity">
    <text evidence="2">Belongs to the glycosyl hydrolase 63 family.</text>
</comment>
<evidence type="ECO:0000256" key="4">
    <source>
        <dbReference type="ARBA" id="ARBA00022801"/>
    </source>
</evidence>
<dbReference type="Gene3D" id="1.50.10.10">
    <property type="match status" value="1"/>
</dbReference>
<sequence length="746" mass="86969">MLKITILGFLLLAGAICYSYQGYNETDPYRWGLYKPQLIHAISQSTNNPLVVSQAYFRNHEASLTLRYQFPKRRSDKIIYNYRVNTGVGNYASQEVYDPLLGDLQMLQNYIRLNPTDWIDTTRNITSKSKSLKNKHLEVGFIYAIAFENFEQPQNGTNNSTATRSLLIKNITQNEIVIVSSCLQHKITIIGKNLAEKISFRGIASDEKDNWDVESLLKKIKYNFNNSVENNSTIIFVKTATKLNVGAEIQVYYTPNVNAHYIYIDDQQITNALDPYVQKNFNAAFNVENQTSTNLVKQLQSQNQFQLIRYLIQVNQKRSYSQLAQQRTISKSEMTCATQSFYNLMGGIQYTYGNLLCAQDEEICQEYLPLFSTTPSRLGFPRPFLWDDGFHQMLSCQWDLDFCKQDIEKWFNTISSSGWIPREQPRGPEDRSYIPGLYEDNKDGNPPSFLFNLLYIQKQEGQEEYIQKLIPKIELWFGWWMNIQSVQQDTNSTSSDLLLFKWWGPKETYNLGSGMDDWPRVENFDEKLYVSKYNIDASAWAYFFSQSLAILTNNSTYTETAEKIKNSINEVLLNKEDSIYYDMLYNTTVNKHGQNFTQYHLSTHLGYPNFLPLMLGLVNDTKILEKQILAMMNQDTLWTPYGIRSLSEKDEYFGKSSNYWRGPIWINMQYMILRSMKLYYWDSSDIVQEFYETLRQNVIQTVCGEFETRGYFFEHFNQKLDGKGAGNHPFNGWTSLITLIITESYI</sequence>
<proteinExistence type="inferred from homology"/>
<feature type="signal peptide" evidence="12">
    <location>
        <begin position="1"/>
        <end position="17"/>
    </location>
</feature>
<dbReference type="GO" id="GO:0006487">
    <property type="term" value="P:protein N-linked glycosylation"/>
    <property type="evidence" value="ECO:0007669"/>
    <property type="project" value="TreeGrafter"/>
</dbReference>
<gene>
    <name evidence="14" type="ORF">TTHERM_00329690</name>
</gene>
<evidence type="ECO:0000256" key="3">
    <source>
        <dbReference type="ARBA" id="ARBA00022692"/>
    </source>
</evidence>
<comment type="subcellular location">
    <subcellularLocation>
        <location evidence="1">Endoplasmic reticulum membrane</location>
        <topology evidence="1">Single-pass type II membrane protein</topology>
    </subcellularLocation>
</comment>
<evidence type="ECO:0000256" key="6">
    <source>
        <dbReference type="ARBA" id="ARBA00022968"/>
    </source>
</evidence>
<keyword evidence="12" id="KW-0732">Signal</keyword>
<dbReference type="HOGENOM" id="CLU_007380_1_0_1"/>
<dbReference type="STRING" id="312017.I7MAW7"/>
<dbReference type="GeneID" id="7836710"/>
<evidence type="ECO:0000313" key="14">
    <source>
        <dbReference type="EMBL" id="EAS06289.1"/>
    </source>
</evidence>
<keyword evidence="15" id="KW-1185">Reference proteome</keyword>
<evidence type="ECO:0000259" key="13">
    <source>
        <dbReference type="Pfam" id="PF03200"/>
    </source>
</evidence>
<evidence type="ECO:0000313" key="15">
    <source>
        <dbReference type="Proteomes" id="UP000009168"/>
    </source>
</evidence>
<dbReference type="OrthoDB" id="410058at2759"/>
<organism evidence="14 15">
    <name type="scientific">Tetrahymena thermophila (strain SB210)</name>
    <dbReference type="NCBI Taxonomy" id="312017"/>
    <lineage>
        <taxon>Eukaryota</taxon>
        <taxon>Sar</taxon>
        <taxon>Alveolata</taxon>
        <taxon>Ciliophora</taxon>
        <taxon>Intramacronucleata</taxon>
        <taxon>Oligohymenophorea</taxon>
        <taxon>Hymenostomatida</taxon>
        <taxon>Tetrahymenina</taxon>
        <taxon>Tetrahymenidae</taxon>
        <taxon>Tetrahymena</taxon>
    </lineage>
</organism>
<keyword evidence="8" id="KW-0472">Membrane</keyword>
<keyword evidence="5" id="KW-0256">Endoplasmic reticulum</keyword>
<dbReference type="PANTHER" id="PTHR10412">
    <property type="entry name" value="MANNOSYL-OLIGOSACCHARIDE GLUCOSIDASE"/>
    <property type="match status" value="1"/>
</dbReference>
<dbReference type="PANTHER" id="PTHR10412:SF11">
    <property type="entry name" value="MANNOSYL-OLIGOSACCHARIDE GLUCOSIDASE"/>
    <property type="match status" value="1"/>
</dbReference>
<dbReference type="InterPro" id="IPR031335">
    <property type="entry name" value="Glyco_hydro_63_C"/>
</dbReference>
<dbReference type="GO" id="GO:0004573">
    <property type="term" value="F:Glc3Man9GlcNAc2 oligosaccharide glucosidase activity"/>
    <property type="evidence" value="ECO:0007669"/>
    <property type="project" value="UniProtKB-EC"/>
</dbReference>
<dbReference type="InterPro" id="IPR008928">
    <property type="entry name" value="6-hairpin_glycosidase_sf"/>
</dbReference>
<name>I7MAW7_TETTS</name>
<dbReference type="GO" id="GO:0009311">
    <property type="term" value="P:oligosaccharide metabolic process"/>
    <property type="evidence" value="ECO:0007669"/>
    <property type="project" value="InterPro"/>
</dbReference>
<keyword evidence="6" id="KW-0735">Signal-anchor</keyword>
<keyword evidence="7" id="KW-1133">Transmembrane helix</keyword>
<evidence type="ECO:0000256" key="1">
    <source>
        <dbReference type="ARBA" id="ARBA00004648"/>
    </source>
</evidence>
<evidence type="ECO:0000256" key="12">
    <source>
        <dbReference type="SAM" id="SignalP"/>
    </source>
</evidence>
<feature type="domain" description="Glycosyl hydrolase family 63 C-terminal" evidence="13">
    <location>
        <begin position="312"/>
        <end position="743"/>
    </location>
</feature>
<dbReference type="RefSeq" id="XP_001026534.1">
    <property type="nucleotide sequence ID" value="XM_001026534.3"/>
</dbReference>
<dbReference type="OMA" id="GMDDWPR"/>
<dbReference type="AlphaFoldDB" id="I7MAW7"/>
<dbReference type="InterPro" id="IPR004888">
    <property type="entry name" value="Glycoside_hydrolase_63"/>
</dbReference>
<dbReference type="EC" id="3.2.1.106" evidence="11"/>
<keyword evidence="9" id="KW-0325">Glycoprotein</keyword>
<feature type="chain" id="PRO_5003712376" description="mannosyl-oligosaccharide glucosidase" evidence="12">
    <location>
        <begin position="18"/>
        <end position="746"/>
    </location>
</feature>
<keyword evidence="10" id="KW-0326">Glycosidase</keyword>
<evidence type="ECO:0000256" key="10">
    <source>
        <dbReference type="ARBA" id="ARBA00023295"/>
    </source>
</evidence>
<reference evidence="15" key="1">
    <citation type="journal article" date="2006" name="PLoS Biol.">
        <title>Macronuclear genome sequence of the ciliate Tetrahymena thermophila, a model eukaryote.</title>
        <authorList>
            <person name="Eisen J.A."/>
            <person name="Coyne R.S."/>
            <person name="Wu M."/>
            <person name="Wu D."/>
            <person name="Thiagarajan M."/>
            <person name="Wortman J.R."/>
            <person name="Badger J.H."/>
            <person name="Ren Q."/>
            <person name="Amedeo P."/>
            <person name="Jones K.M."/>
            <person name="Tallon L.J."/>
            <person name="Delcher A.L."/>
            <person name="Salzberg S.L."/>
            <person name="Silva J.C."/>
            <person name="Haas B.J."/>
            <person name="Majoros W.H."/>
            <person name="Farzad M."/>
            <person name="Carlton J.M."/>
            <person name="Smith R.K. Jr."/>
            <person name="Garg J."/>
            <person name="Pearlman R.E."/>
            <person name="Karrer K.M."/>
            <person name="Sun L."/>
            <person name="Manning G."/>
            <person name="Elde N.C."/>
            <person name="Turkewitz A.P."/>
            <person name="Asai D.J."/>
            <person name="Wilkes D.E."/>
            <person name="Wang Y."/>
            <person name="Cai H."/>
            <person name="Collins K."/>
            <person name="Stewart B.A."/>
            <person name="Lee S.R."/>
            <person name="Wilamowska K."/>
            <person name="Weinberg Z."/>
            <person name="Ruzzo W.L."/>
            <person name="Wloga D."/>
            <person name="Gaertig J."/>
            <person name="Frankel J."/>
            <person name="Tsao C.-C."/>
            <person name="Gorovsky M.A."/>
            <person name="Keeling P.J."/>
            <person name="Waller R.F."/>
            <person name="Patron N.J."/>
            <person name="Cherry J.M."/>
            <person name="Stover N.A."/>
            <person name="Krieger C.J."/>
            <person name="del Toro C."/>
            <person name="Ryder H.F."/>
            <person name="Williamson S.C."/>
            <person name="Barbeau R.A."/>
            <person name="Hamilton E.P."/>
            <person name="Orias E."/>
        </authorList>
    </citation>
    <scope>NUCLEOTIDE SEQUENCE [LARGE SCALE GENOMIC DNA]</scope>
    <source>
        <strain evidence="15">SB210</strain>
    </source>
</reference>
<evidence type="ECO:0000256" key="2">
    <source>
        <dbReference type="ARBA" id="ARBA00010833"/>
    </source>
</evidence>
<dbReference type="Proteomes" id="UP000009168">
    <property type="component" value="Unassembled WGS sequence"/>
</dbReference>